<sequence length="215" mass="24877">MKKRIYNKVDKNSIQSMPRAVFPGRIVTIISPDDTKKAVDYLLSSDILGFDTETKPVFRRGQHSKVALLQVANRDACILFRLNYTGMTSDIIRLLEDRTVKKIGLSWHDDILSLQRRKPFQVGSFIDLQDIVGDLGIEDRSLQKLYANLFQEKISKNQRLTNWEADVLKDSQKQYAATDAWTCIKLYEEIERLKRTGDYELIKVDKPIVPVIEEQ</sequence>
<evidence type="ECO:0000313" key="3">
    <source>
        <dbReference type="Proteomes" id="UP000255283"/>
    </source>
</evidence>
<organism evidence="2 3">
    <name type="scientific">Segatella buccae</name>
    <dbReference type="NCBI Taxonomy" id="28126"/>
    <lineage>
        <taxon>Bacteria</taxon>
        <taxon>Pseudomonadati</taxon>
        <taxon>Bacteroidota</taxon>
        <taxon>Bacteroidia</taxon>
        <taxon>Bacteroidales</taxon>
        <taxon>Prevotellaceae</taxon>
        <taxon>Segatella</taxon>
    </lineage>
</organism>
<dbReference type="CDD" id="cd06141">
    <property type="entry name" value="WRN_exo"/>
    <property type="match status" value="1"/>
</dbReference>
<dbReference type="SUPFAM" id="SSF53098">
    <property type="entry name" value="Ribonuclease H-like"/>
    <property type="match status" value="1"/>
</dbReference>
<accession>A0AAQ1UG27</accession>
<evidence type="ECO:0000313" key="2">
    <source>
        <dbReference type="EMBL" id="SUB79216.1"/>
    </source>
</evidence>
<dbReference type="RefSeq" id="WP_007412424.1">
    <property type="nucleotide sequence ID" value="NZ_CALLWX010000024.1"/>
</dbReference>
<dbReference type="GO" id="GO:0008408">
    <property type="term" value="F:3'-5' exonuclease activity"/>
    <property type="evidence" value="ECO:0007669"/>
    <property type="project" value="InterPro"/>
</dbReference>
<gene>
    <name evidence="2" type="ORF">NCTC13063_00474</name>
</gene>
<dbReference type="AlphaFoldDB" id="A0AAQ1UG27"/>
<reference evidence="2 3" key="1">
    <citation type="submission" date="2018-06" db="EMBL/GenBank/DDBJ databases">
        <authorList>
            <consortium name="Pathogen Informatics"/>
            <person name="Doyle S."/>
        </authorList>
    </citation>
    <scope>NUCLEOTIDE SEQUENCE [LARGE SCALE GENOMIC DNA]</scope>
    <source>
        <strain evidence="2 3">NCTC13063</strain>
    </source>
</reference>
<dbReference type="InterPro" id="IPR052408">
    <property type="entry name" value="Exonuclease_MUT-7-like"/>
</dbReference>
<protein>
    <submittedName>
        <fullName evidence="2">Ribonuclease D</fullName>
    </submittedName>
</protein>
<feature type="domain" description="3'-5' exonuclease" evidence="1">
    <location>
        <begin position="26"/>
        <end position="195"/>
    </location>
</feature>
<proteinExistence type="predicted"/>
<dbReference type="InterPro" id="IPR036397">
    <property type="entry name" value="RNaseH_sf"/>
</dbReference>
<dbReference type="GO" id="GO:0006139">
    <property type="term" value="P:nucleobase-containing compound metabolic process"/>
    <property type="evidence" value="ECO:0007669"/>
    <property type="project" value="InterPro"/>
</dbReference>
<dbReference type="EMBL" id="UGTJ01000001">
    <property type="protein sequence ID" value="SUB79216.1"/>
    <property type="molecule type" value="Genomic_DNA"/>
</dbReference>
<dbReference type="PANTHER" id="PTHR47765:SF2">
    <property type="entry name" value="EXONUCLEASE MUT-7 HOMOLOG"/>
    <property type="match status" value="1"/>
</dbReference>
<dbReference type="Gene3D" id="3.30.420.10">
    <property type="entry name" value="Ribonuclease H-like superfamily/Ribonuclease H"/>
    <property type="match status" value="1"/>
</dbReference>
<evidence type="ECO:0000259" key="1">
    <source>
        <dbReference type="SMART" id="SM00474"/>
    </source>
</evidence>
<name>A0AAQ1UG27_9BACT</name>
<comment type="caution">
    <text evidence="2">The sequence shown here is derived from an EMBL/GenBank/DDBJ whole genome shotgun (WGS) entry which is preliminary data.</text>
</comment>
<dbReference type="Pfam" id="PF01612">
    <property type="entry name" value="DNA_pol_A_exo1"/>
    <property type="match status" value="1"/>
</dbReference>
<dbReference type="PANTHER" id="PTHR47765">
    <property type="entry name" value="3'-5' EXONUCLEASE DOMAIN-CONTAINING PROTEIN"/>
    <property type="match status" value="1"/>
</dbReference>
<dbReference type="GO" id="GO:0003676">
    <property type="term" value="F:nucleic acid binding"/>
    <property type="evidence" value="ECO:0007669"/>
    <property type="project" value="InterPro"/>
</dbReference>
<dbReference type="InterPro" id="IPR002562">
    <property type="entry name" value="3'-5'_exonuclease_dom"/>
</dbReference>
<dbReference type="InterPro" id="IPR012337">
    <property type="entry name" value="RNaseH-like_sf"/>
</dbReference>
<dbReference type="SMART" id="SM00474">
    <property type="entry name" value="35EXOc"/>
    <property type="match status" value="1"/>
</dbReference>
<dbReference type="Proteomes" id="UP000255283">
    <property type="component" value="Unassembled WGS sequence"/>
</dbReference>